<dbReference type="InterPro" id="IPR051267">
    <property type="entry name" value="STEAP_metalloreductase"/>
</dbReference>
<keyword evidence="4" id="KW-1185">Reference proteome</keyword>
<dbReference type="PANTHER" id="PTHR14239:SF10">
    <property type="entry name" value="REDUCTASE"/>
    <property type="match status" value="1"/>
</dbReference>
<dbReference type="SUPFAM" id="SSF51735">
    <property type="entry name" value="NAD(P)-binding Rossmann-fold domains"/>
    <property type="match status" value="1"/>
</dbReference>
<dbReference type="RefSeq" id="WP_375736306.1">
    <property type="nucleotide sequence ID" value="NZ_JBCGDC010000123.1"/>
</dbReference>
<protein>
    <submittedName>
        <fullName evidence="3">NADPH-dependent F420 reductase</fullName>
    </submittedName>
</protein>
<dbReference type="PANTHER" id="PTHR14239">
    <property type="entry name" value="DUDULIN-RELATED"/>
    <property type="match status" value="1"/>
</dbReference>
<reference evidence="3 4" key="1">
    <citation type="submission" date="2024-04" db="EMBL/GenBank/DDBJ databases">
        <title>Polymorphospora sp. isolated from Baiyangdian Lake in Xiong'an New Area.</title>
        <authorList>
            <person name="Zhang X."/>
            <person name="Liu J."/>
        </authorList>
    </citation>
    <scope>NUCLEOTIDE SEQUENCE [LARGE SCALE GENOMIC DNA]</scope>
    <source>
        <strain evidence="3 4">2-325</strain>
    </source>
</reference>
<evidence type="ECO:0000259" key="2">
    <source>
        <dbReference type="Pfam" id="PF03807"/>
    </source>
</evidence>
<accession>A0ABV5CYM1</accession>
<evidence type="ECO:0000313" key="3">
    <source>
        <dbReference type="EMBL" id="MFB6397108.1"/>
    </source>
</evidence>
<dbReference type="InterPro" id="IPR028939">
    <property type="entry name" value="P5C_Rdtase_cat_N"/>
</dbReference>
<organism evidence="3 4">
    <name type="scientific">Polymorphospora lycopeni</name>
    <dbReference type="NCBI Taxonomy" id="3140240"/>
    <lineage>
        <taxon>Bacteria</taxon>
        <taxon>Bacillati</taxon>
        <taxon>Actinomycetota</taxon>
        <taxon>Actinomycetes</taxon>
        <taxon>Micromonosporales</taxon>
        <taxon>Micromonosporaceae</taxon>
        <taxon>Polymorphospora</taxon>
    </lineage>
</organism>
<evidence type="ECO:0000256" key="1">
    <source>
        <dbReference type="ARBA" id="ARBA00023002"/>
    </source>
</evidence>
<comment type="caution">
    <text evidence="3">The sequence shown here is derived from an EMBL/GenBank/DDBJ whole genome shotgun (WGS) entry which is preliminary data.</text>
</comment>
<evidence type="ECO:0000313" key="4">
    <source>
        <dbReference type="Proteomes" id="UP001582793"/>
    </source>
</evidence>
<dbReference type="EMBL" id="JBCGDC010000123">
    <property type="protein sequence ID" value="MFB6397108.1"/>
    <property type="molecule type" value="Genomic_DNA"/>
</dbReference>
<sequence>MQISVIGTGHIGGTLARHFASAEHHVAVAHSGDPAELDPLLADLRGCGEAVSPAEAARIGEVVVVSVPFRAYADLPTGGLAGKTVIDTTNYMPDRDGHIAELDEDRITSSEMVQAHLRDAHVVKAFNTMRWDHLRDYHHEAGAQVRYGIPLAGDDVQAKRCVQQLIEEIGFAPVDSGDLATGGRKQQPGSPAFLADQTADQLQATLSAL</sequence>
<dbReference type="Gene3D" id="3.40.50.720">
    <property type="entry name" value="NAD(P)-binding Rossmann-like Domain"/>
    <property type="match status" value="1"/>
</dbReference>
<dbReference type="Pfam" id="PF03807">
    <property type="entry name" value="F420_oxidored"/>
    <property type="match status" value="1"/>
</dbReference>
<dbReference type="InterPro" id="IPR036291">
    <property type="entry name" value="NAD(P)-bd_dom_sf"/>
</dbReference>
<dbReference type="Proteomes" id="UP001582793">
    <property type="component" value="Unassembled WGS sequence"/>
</dbReference>
<feature type="domain" description="Pyrroline-5-carboxylate reductase catalytic N-terminal" evidence="2">
    <location>
        <begin position="3"/>
        <end position="91"/>
    </location>
</feature>
<proteinExistence type="predicted"/>
<gene>
    <name evidence="3" type="ORF">AAFH96_28985</name>
</gene>
<keyword evidence="1" id="KW-0560">Oxidoreductase</keyword>
<name>A0ABV5CYM1_9ACTN</name>